<keyword evidence="14" id="KW-1185">Reference proteome</keyword>
<dbReference type="GO" id="GO:0016853">
    <property type="term" value="F:isomerase activity"/>
    <property type="evidence" value="ECO:0007669"/>
    <property type="project" value="UniProtKB-KW"/>
</dbReference>
<keyword evidence="5 9" id="KW-0560">Oxidoreductase</keyword>
<dbReference type="GeneID" id="29419703"/>
<dbReference type="InterPro" id="IPR026877">
    <property type="entry name" value="DXPR_C"/>
</dbReference>
<comment type="function">
    <text evidence="9">Catalyzes the NADPH-dependent rearrangement and reduction of 1-deoxy-D-xylulose-5-phosphate (DXP) to 2-C-methyl-D-erythritol 4-phosphate (MEP).</text>
</comment>
<feature type="binding site" evidence="9">
    <location>
        <position position="221"/>
    </location>
    <ligand>
        <name>1-deoxy-D-xylulose 5-phosphate</name>
        <dbReference type="ChEBI" id="CHEBI:57792"/>
    </ligand>
</feature>
<keyword evidence="6 9" id="KW-0464">Manganese</keyword>
<comment type="pathway">
    <text evidence="1 9">Isoprenoid biosynthesis; isopentenyl diphosphate biosynthesis via DXP pathway; isopentenyl diphosphate from 1-deoxy-D-xylulose 5-phosphate: step 1/6.</text>
</comment>
<feature type="binding site" evidence="9">
    <location>
        <position position="13"/>
    </location>
    <ligand>
        <name>NADPH</name>
        <dbReference type="ChEBI" id="CHEBI:57783"/>
    </ligand>
</feature>
<sequence>MKKISILGSTGSIGTQTLDVIRSDRENFKLIGVSANSSFQKLVNIINEFKPEYAVLNEKSSYDKVEEYCSNKNVNTKILFGIEGLNTIASLENVDIVVTSVVGIVGLVPTIKAIRAGKTIALANKETLVAGGEIVKRELKQNNAKIIPVDSEHGAIFQCLRGNKIENVNKLIVTASGGPFRGKKRSELLDVTVDEALNHPNWQMGRKLTVDSATLMNKGLEVIEAHWLFDMPYEKIQVLVHPESLIHSMVEYKDGSIIAQLGSKDMRLPIQYALNYPERKNKVVDTLDFYSISSLHFEKPDMDTFRPLKLAYEAGKIGGTMPAILNCANEAAVSLFLSGRIKFLDIMDILEDCMNKFERKGDYTLDDILELNRSIKNYVNLKYSYADERIK</sequence>
<proteinExistence type="inferred from homology"/>
<keyword evidence="13" id="KW-0413">Isomerase</keyword>
<feature type="binding site" evidence="9">
    <location>
        <position position="218"/>
    </location>
    <ligand>
        <name>1-deoxy-D-xylulose 5-phosphate</name>
        <dbReference type="ChEBI" id="CHEBI:57792"/>
    </ligand>
</feature>
<comment type="similarity">
    <text evidence="2 9">Belongs to the DXR family.</text>
</comment>
<feature type="domain" description="1-deoxy-D-xylulose 5-phosphate reductoisomerase N-terminal" evidence="10">
    <location>
        <begin position="4"/>
        <end position="132"/>
    </location>
</feature>
<dbReference type="Pfam" id="PF02670">
    <property type="entry name" value="DXP_reductoisom"/>
    <property type="match status" value="1"/>
</dbReference>
<feature type="binding site" evidence="9">
    <location>
        <position position="10"/>
    </location>
    <ligand>
        <name>NADPH</name>
        <dbReference type="ChEBI" id="CHEBI:57783"/>
    </ligand>
</feature>
<dbReference type="NCBIfam" id="NF009114">
    <property type="entry name" value="PRK12464.1"/>
    <property type="match status" value="1"/>
</dbReference>
<keyword evidence="7 9" id="KW-0414">Isoprene biosynthesis</keyword>
<evidence type="ECO:0000256" key="3">
    <source>
        <dbReference type="ARBA" id="ARBA00022723"/>
    </source>
</evidence>
<feature type="domain" description="1-deoxy-D-xylulose 5-phosphate reductoisomerase C-terminal" evidence="11">
    <location>
        <begin position="146"/>
        <end position="229"/>
    </location>
</feature>
<dbReference type="OrthoDB" id="9806546at2"/>
<evidence type="ECO:0000256" key="1">
    <source>
        <dbReference type="ARBA" id="ARBA00005094"/>
    </source>
</evidence>
<dbReference type="InterPro" id="IPR036169">
    <property type="entry name" value="DXPR_C_sf"/>
</dbReference>
<evidence type="ECO:0000256" key="2">
    <source>
        <dbReference type="ARBA" id="ARBA00006825"/>
    </source>
</evidence>
<dbReference type="Gene3D" id="3.40.50.720">
    <property type="entry name" value="NAD(P)-binding Rossmann-like Domain"/>
    <property type="match status" value="1"/>
</dbReference>
<dbReference type="EC" id="1.1.1.267" evidence="9"/>
<comment type="caution">
    <text evidence="9">Lacks conserved residue(s) required for the propagation of feature annotation.</text>
</comment>
<keyword evidence="4 9" id="KW-0521">NADP</keyword>
<feature type="binding site" evidence="9">
    <location>
        <position position="205"/>
    </location>
    <ligand>
        <name>NADPH</name>
        <dbReference type="ChEBI" id="CHEBI:57783"/>
    </ligand>
</feature>
<organism evidence="13 14">
    <name type="scientific">Clostridium tyrobutyricum DIVETGP</name>
    <dbReference type="NCBI Taxonomy" id="1408889"/>
    <lineage>
        <taxon>Bacteria</taxon>
        <taxon>Bacillati</taxon>
        <taxon>Bacillota</taxon>
        <taxon>Clostridia</taxon>
        <taxon>Eubacteriales</taxon>
        <taxon>Clostridiaceae</taxon>
        <taxon>Clostridium</taxon>
    </lineage>
</organism>
<feature type="binding site" evidence="9">
    <location>
        <position position="152"/>
    </location>
    <ligand>
        <name>Mn(2+)</name>
        <dbReference type="ChEBI" id="CHEBI:29035"/>
    </ligand>
</feature>
<dbReference type="InterPro" id="IPR013512">
    <property type="entry name" value="DXP_reductoisomerase_N"/>
</dbReference>
<evidence type="ECO:0000259" key="12">
    <source>
        <dbReference type="Pfam" id="PF13288"/>
    </source>
</evidence>
<evidence type="ECO:0000256" key="8">
    <source>
        <dbReference type="ARBA" id="ARBA00048543"/>
    </source>
</evidence>
<dbReference type="PANTHER" id="PTHR30525:SF0">
    <property type="entry name" value="1-DEOXY-D-XYLULOSE 5-PHOSPHATE REDUCTOISOMERASE, CHLOROPLASTIC"/>
    <property type="match status" value="1"/>
</dbReference>
<keyword evidence="9" id="KW-0460">Magnesium</keyword>
<evidence type="ECO:0000259" key="11">
    <source>
        <dbReference type="Pfam" id="PF08436"/>
    </source>
</evidence>
<feature type="binding site" evidence="9">
    <location>
        <position position="12"/>
    </location>
    <ligand>
        <name>NADPH</name>
        <dbReference type="ChEBI" id="CHEBI:57783"/>
    </ligand>
</feature>
<dbReference type="Pfam" id="PF13288">
    <property type="entry name" value="DXPR_C"/>
    <property type="match status" value="1"/>
</dbReference>
<evidence type="ECO:0000256" key="4">
    <source>
        <dbReference type="ARBA" id="ARBA00022857"/>
    </source>
</evidence>
<feature type="binding site" evidence="9">
    <location>
        <position position="124"/>
    </location>
    <ligand>
        <name>NADPH</name>
        <dbReference type="ChEBI" id="CHEBI:57783"/>
    </ligand>
</feature>
<dbReference type="Gene3D" id="1.10.1740.10">
    <property type="match status" value="1"/>
</dbReference>
<dbReference type="PANTHER" id="PTHR30525">
    <property type="entry name" value="1-DEOXY-D-XYLULOSE 5-PHOSPHATE REDUCTOISOMERASE"/>
    <property type="match status" value="1"/>
</dbReference>
<gene>
    <name evidence="9" type="primary">dxr</name>
    <name evidence="13" type="ORF">CTDIVETGP_0235</name>
</gene>
<reference evidence="13 14" key="1">
    <citation type="journal article" date="2015" name="Genome Announc.">
        <title>Draft Genome Sequence of Clostridium tyrobutyricum Strain DIVETGP, Isolated from Cow's Milk for Grana Padano Production.</title>
        <authorList>
            <person name="Soggiu A."/>
            <person name="Piras C."/>
            <person name="Gaiarsa S."/>
            <person name="Sassera D."/>
            <person name="Roncada P."/>
            <person name="Bendixen E."/>
            <person name="Brasca M."/>
            <person name="Bonizzi L."/>
        </authorList>
    </citation>
    <scope>NUCLEOTIDE SEQUENCE [LARGE SCALE GENOMIC DNA]</scope>
    <source>
        <strain evidence="13 14">DIVETGP</strain>
    </source>
</reference>
<evidence type="ECO:0000256" key="5">
    <source>
        <dbReference type="ARBA" id="ARBA00023002"/>
    </source>
</evidence>
<dbReference type="Pfam" id="PF08436">
    <property type="entry name" value="DXP_redisom_C"/>
    <property type="match status" value="1"/>
</dbReference>
<dbReference type="InterPro" id="IPR036291">
    <property type="entry name" value="NAD(P)-bd_dom_sf"/>
</dbReference>
<evidence type="ECO:0000256" key="6">
    <source>
        <dbReference type="ARBA" id="ARBA00023211"/>
    </source>
</evidence>
<dbReference type="RefSeq" id="WP_017894744.1">
    <property type="nucleotide sequence ID" value="NZ_CBXI010000003.1"/>
</dbReference>
<dbReference type="HAMAP" id="MF_00183">
    <property type="entry name" value="DXP_reductoisom"/>
    <property type="match status" value="1"/>
</dbReference>
<dbReference type="Proteomes" id="UP000019482">
    <property type="component" value="Unassembled WGS sequence"/>
</dbReference>
<dbReference type="PIRSF" id="PIRSF006205">
    <property type="entry name" value="Dxp_reductismrs"/>
    <property type="match status" value="1"/>
</dbReference>
<dbReference type="InterPro" id="IPR003821">
    <property type="entry name" value="DXP_reductoisomerase"/>
</dbReference>
<name>W6N2V2_CLOTY</name>
<feature type="binding site" evidence="9">
    <location>
        <position position="176"/>
    </location>
    <ligand>
        <name>1-deoxy-D-xylulose 5-phosphate</name>
        <dbReference type="ChEBI" id="CHEBI:57792"/>
    </ligand>
</feature>
<feature type="binding site" evidence="9">
    <location>
        <position position="150"/>
    </location>
    <ligand>
        <name>Mn(2+)</name>
        <dbReference type="ChEBI" id="CHEBI:29035"/>
    </ligand>
</feature>
<feature type="binding site" evidence="9">
    <location>
        <position position="212"/>
    </location>
    <ligand>
        <name>1-deoxy-D-xylulose 5-phosphate</name>
        <dbReference type="ChEBI" id="CHEBI:57792"/>
    </ligand>
</feature>
<dbReference type="InterPro" id="IPR013644">
    <property type="entry name" value="DXP_reductoisomerase_C"/>
</dbReference>
<dbReference type="SUPFAM" id="SSF55347">
    <property type="entry name" value="Glyceraldehyde-3-phosphate dehydrogenase-like, C-terminal domain"/>
    <property type="match status" value="1"/>
</dbReference>
<dbReference type="FunFam" id="3.40.50.720:FF:000045">
    <property type="entry name" value="1-deoxy-D-xylulose 5-phosphate reductoisomerase"/>
    <property type="match status" value="1"/>
</dbReference>
<feature type="binding site" evidence="9">
    <location>
        <position position="125"/>
    </location>
    <ligand>
        <name>1-deoxy-D-xylulose 5-phosphate</name>
        <dbReference type="ChEBI" id="CHEBI:57792"/>
    </ligand>
</feature>
<feature type="binding site" evidence="9">
    <location>
        <position position="199"/>
    </location>
    <ligand>
        <name>1-deoxy-D-xylulose 5-phosphate</name>
        <dbReference type="ChEBI" id="CHEBI:57792"/>
    </ligand>
</feature>
<feature type="binding site" evidence="9">
    <location>
        <position position="11"/>
    </location>
    <ligand>
        <name>NADPH</name>
        <dbReference type="ChEBI" id="CHEBI:57783"/>
    </ligand>
</feature>
<dbReference type="GO" id="GO:0030604">
    <property type="term" value="F:1-deoxy-D-xylulose-5-phosphate reductoisomerase activity"/>
    <property type="evidence" value="ECO:0007669"/>
    <property type="project" value="UniProtKB-UniRule"/>
</dbReference>
<comment type="catalytic activity">
    <reaction evidence="8">
        <text>2-C-methyl-D-erythritol 4-phosphate + NADP(+) = 1-deoxy-D-xylulose 5-phosphate + NADPH + H(+)</text>
        <dbReference type="Rhea" id="RHEA:13717"/>
        <dbReference type="ChEBI" id="CHEBI:15378"/>
        <dbReference type="ChEBI" id="CHEBI:57783"/>
        <dbReference type="ChEBI" id="CHEBI:57792"/>
        <dbReference type="ChEBI" id="CHEBI:58262"/>
        <dbReference type="ChEBI" id="CHEBI:58349"/>
        <dbReference type="EC" id="1.1.1.267"/>
    </reaction>
    <physiologicalReaction direction="right-to-left" evidence="8">
        <dbReference type="Rhea" id="RHEA:13719"/>
    </physiologicalReaction>
</comment>
<keyword evidence="3 9" id="KW-0479">Metal-binding</keyword>
<accession>W6N2V2</accession>
<dbReference type="GO" id="GO:0051484">
    <property type="term" value="P:isopentenyl diphosphate biosynthetic process, methylerythritol 4-phosphate pathway involved in terpenoid biosynthetic process"/>
    <property type="evidence" value="ECO:0007669"/>
    <property type="project" value="UniProtKB-ARBA"/>
</dbReference>
<dbReference type="NCBIfam" id="TIGR00243">
    <property type="entry name" value="Dxr"/>
    <property type="match status" value="1"/>
</dbReference>
<protein>
    <recommendedName>
        <fullName evidence="9">1-deoxy-D-xylulose 5-phosphate reductoisomerase</fullName>
        <shortName evidence="9">DXP reductoisomerase</shortName>
        <ecNumber evidence="9">1.1.1.267</ecNumber>
    </recommendedName>
    <alternativeName>
        <fullName evidence="9">1-deoxyxylulose-5-phosphate reductoisomerase</fullName>
    </alternativeName>
    <alternativeName>
        <fullName evidence="9">2-C-methyl-D-erythritol 4-phosphate synthase</fullName>
    </alternativeName>
</protein>
<feature type="binding site" evidence="9">
    <location>
        <position position="126"/>
    </location>
    <ligand>
        <name>NADPH</name>
        <dbReference type="ChEBI" id="CHEBI:57783"/>
    </ligand>
</feature>
<dbReference type="GO" id="GO:0030145">
    <property type="term" value="F:manganese ion binding"/>
    <property type="evidence" value="ECO:0007669"/>
    <property type="project" value="TreeGrafter"/>
</dbReference>
<evidence type="ECO:0000256" key="7">
    <source>
        <dbReference type="ARBA" id="ARBA00023229"/>
    </source>
</evidence>
<evidence type="ECO:0000313" key="14">
    <source>
        <dbReference type="Proteomes" id="UP000019482"/>
    </source>
</evidence>
<dbReference type="AlphaFoldDB" id="W6N2V2"/>
<evidence type="ECO:0000313" key="13">
    <source>
        <dbReference type="EMBL" id="CDL90165.1"/>
    </source>
</evidence>
<dbReference type="UniPathway" id="UPA00056">
    <property type="reaction ID" value="UER00092"/>
</dbReference>
<feature type="domain" description="DXP reductoisomerase C-terminal" evidence="12">
    <location>
        <begin position="261"/>
        <end position="377"/>
    </location>
</feature>
<feature type="binding site" evidence="9">
    <location>
        <position position="221"/>
    </location>
    <ligand>
        <name>Mn(2+)</name>
        <dbReference type="ChEBI" id="CHEBI:29035"/>
    </ligand>
</feature>
<dbReference type="GO" id="GO:0070402">
    <property type="term" value="F:NADPH binding"/>
    <property type="evidence" value="ECO:0007669"/>
    <property type="project" value="InterPro"/>
</dbReference>
<comment type="caution">
    <text evidence="13">The sequence shown here is derived from an EMBL/GenBank/DDBJ whole genome shotgun (WGS) entry which is preliminary data.</text>
</comment>
<dbReference type="SUPFAM" id="SSF51735">
    <property type="entry name" value="NAD(P)-binding Rossmann-fold domains"/>
    <property type="match status" value="1"/>
</dbReference>
<comment type="cofactor">
    <cofactor evidence="9">
        <name>Mg(2+)</name>
        <dbReference type="ChEBI" id="CHEBI:18420"/>
    </cofactor>
    <cofactor evidence="9">
        <name>Mn(2+)</name>
        <dbReference type="ChEBI" id="CHEBI:29035"/>
    </cofactor>
</comment>
<evidence type="ECO:0000259" key="10">
    <source>
        <dbReference type="Pfam" id="PF02670"/>
    </source>
</evidence>
<evidence type="ECO:0000256" key="9">
    <source>
        <dbReference type="HAMAP-Rule" id="MF_00183"/>
    </source>
</evidence>
<dbReference type="SUPFAM" id="SSF69055">
    <property type="entry name" value="1-deoxy-D-xylulose-5-phosphate reductoisomerase, C-terminal domain"/>
    <property type="match status" value="1"/>
</dbReference>
<feature type="binding site" evidence="9">
    <location>
        <position position="152"/>
    </location>
    <ligand>
        <name>1-deoxy-D-xylulose 5-phosphate</name>
        <dbReference type="ChEBI" id="CHEBI:57792"/>
    </ligand>
</feature>
<feature type="binding site" evidence="9">
    <location>
        <position position="151"/>
    </location>
    <ligand>
        <name>1-deoxy-D-xylulose 5-phosphate</name>
        <dbReference type="ChEBI" id="CHEBI:57792"/>
    </ligand>
</feature>
<feature type="binding site" evidence="9">
    <location>
        <position position="217"/>
    </location>
    <ligand>
        <name>1-deoxy-D-xylulose 5-phosphate</name>
        <dbReference type="ChEBI" id="CHEBI:57792"/>
    </ligand>
</feature>
<dbReference type="EMBL" id="CBXI010000003">
    <property type="protein sequence ID" value="CDL90165.1"/>
    <property type="molecule type" value="Genomic_DNA"/>
</dbReference>